<name>W0SBC8_9PROT</name>
<dbReference type="Proteomes" id="UP000031637">
    <property type="component" value="Chromosome"/>
</dbReference>
<feature type="region of interest" description="Disordered" evidence="1">
    <location>
        <begin position="138"/>
        <end position="157"/>
    </location>
</feature>
<evidence type="ECO:0000313" key="2">
    <source>
        <dbReference type="EMBL" id="BAO28519.1"/>
    </source>
</evidence>
<accession>W0SBC8</accession>
<evidence type="ECO:0000256" key="1">
    <source>
        <dbReference type="SAM" id="MobiDB-lite"/>
    </source>
</evidence>
<feature type="compositionally biased region" description="Basic and acidic residues" evidence="1">
    <location>
        <begin position="1"/>
        <end position="15"/>
    </location>
</feature>
<protein>
    <submittedName>
        <fullName evidence="2">Uncharacterized protein</fullName>
    </submittedName>
</protein>
<proteinExistence type="predicted"/>
<dbReference type="EMBL" id="AP012547">
    <property type="protein sequence ID" value="BAO28519.1"/>
    <property type="molecule type" value="Genomic_DNA"/>
</dbReference>
<keyword evidence="3" id="KW-1185">Reference proteome</keyword>
<gene>
    <name evidence="2" type="ORF">SUTH_00709</name>
</gene>
<dbReference type="KEGG" id="shd:SUTH_00709"/>
<feature type="region of interest" description="Disordered" evidence="1">
    <location>
        <begin position="1"/>
        <end position="22"/>
    </location>
</feature>
<evidence type="ECO:0000313" key="3">
    <source>
        <dbReference type="Proteomes" id="UP000031637"/>
    </source>
</evidence>
<organism evidence="2 3">
    <name type="scientific">Sulfuritalea hydrogenivorans sk43H</name>
    <dbReference type="NCBI Taxonomy" id="1223802"/>
    <lineage>
        <taxon>Bacteria</taxon>
        <taxon>Pseudomonadati</taxon>
        <taxon>Pseudomonadota</taxon>
        <taxon>Betaproteobacteria</taxon>
        <taxon>Nitrosomonadales</taxon>
        <taxon>Sterolibacteriaceae</taxon>
        <taxon>Sulfuritalea</taxon>
    </lineage>
</organism>
<dbReference type="AlphaFoldDB" id="W0SBC8"/>
<sequence length="157" mass="18538">MNPEKARELRDEKRDGKHRVRPAAFVPQPGTRKHRELRFDHRHPEHVEEARKLLSGLEGMEIDDGLAPYSLSIWYEISDYSLEGLEAALMRQGFHLDGSVYSKVMRAVVYFCEETQMRNMRVPERLIKKSHEVYSKAWEHHPHGDHDETPPELRQDR</sequence>
<dbReference type="STRING" id="1223802.SUTH_00709"/>
<reference evidence="2 3" key="1">
    <citation type="journal article" date="2014" name="Syst. Appl. Microbiol.">
        <title>Complete genomes of freshwater sulfur oxidizers Sulfuricella denitrificans skB26 and Sulfuritalea hydrogenivorans sk43H: genetic insights into the sulfur oxidation pathway of betaproteobacteria.</title>
        <authorList>
            <person name="Watanabe T."/>
            <person name="Kojima H."/>
            <person name="Fukui M."/>
        </authorList>
    </citation>
    <scope>NUCLEOTIDE SEQUENCE [LARGE SCALE GENOMIC DNA]</scope>
    <source>
        <strain evidence="2">DSM22779</strain>
    </source>
</reference>
<dbReference type="HOGENOM" id="CLU_141680_0_0_4"/>